<protein>
    <submittedName>
        <fullName evidence="1">Uncharacterized protein</fullName>
    </submittedName>
</protein>
<keyword evidence="2" id="KW-1185">Reference proteome</keyword>
<organism evidence="1 2">
    <name type="scientific">Streptomyces noursei</name>
    <name type="common">Streptomyces albulus</name>
    <dbReference type="NCBI Taxonomy" id="1971"/>
    <lineage>
        <taxon>Bacteria</taxon>
        <taxon>Bacillati</taxon>
        <taxon>Actinomycetota</taxon>
        <taxon>Actinomycetes</taxon>
        <taxon>Kitasatosporales</taxon>
        <taxon>Streptomycetaceae</taxon>
        <taxon>Streptomyces</taxon>
    </lineage>
</organism>
<evidence type="ECO:0000313" key="2">
    <source>
        <dbReference type="Proteomes" id="UP000236047"/>
    </source>
</evidence>
<proteinExistence type="predicted"/>
<gene>
    <name evidence="1" type="ORF">AOB60_30830</name>
</gene>
<dbReference type="Proteomes" id="UP000236047">
    <property type="component" value="Unassembled WGS sequence"/>
</dbReference>
<comment type="caution">
    <text evidence="1">The sequence shown here is derived from an EMBL/GenBank/DDBJ whole genome shotgun (WGS) entry which is preliminary data.</text>
</comment>
<sequence>MQGTQGTRSKVRRLYRTPLSTTLRTRAIRVIRVIRRELADFDGEFRARRVIGTSGFSVADRGWSLRR</sequence>
<accession>A0A2N8PBN4</accession>
<reference evidence="2" key="1">
    <citation type="submission" date="2015-09" db="EMBL/GenBank/DDBJ databases">
        <authorList>
            <person name="Graham D.E."/>
            <person name="Mahan K.M."/>
            <person name="Klingeman D.M."/>
            <person name="Fida T."/>
            <person name="Giannone R.J."/>
            <person name="Hettich R.L."/>
            <person name="Parry R.J."/>
            <person name="Spain J.C."/>
        </authorList>
    </citation>
    <scope>NUCLEOTIDE SEQUENCE [LARGE SCALE GENOMIC DNA]</scope>
    <source>
        <strain evidence="2">JCM 4701</strain>
    </source>
</reference>
<evidence type="ECO:0000313" key="1">
    <source>
        <dbReference type="EMBL" id="PNE38430.1"/>
    </source>
</evidence>
<dbReference type="EMBL" id="LJSN01000003">
    <property type="protein sequence ID" value="PNE38430.1"/>
    <property type="molecule type" value="Genomic_DNA"/>
</dbReference>
<name>A0A2N8PBN4_STRNR</name>
<dbReference type="AlphaFoldDB" id="A0A2N8PBN4"/>